<dbReference type="Gene3D" id="1.10.30.10">
    <property type="entry name" value="High mobility group box domain"/>
    <property type="match status" value="1"/>
</dbReference>
<feature type="compositionally biased region" description="Basic residues" evidence="5">
    <location>
        <begin position="41"/>
        <end position="54"/>
    </location>
</feature>
<dbReference type="InterPro" id="IPR051965">
    <property type="entry name" value="ChromReg_NeuronalGeneExpr"/>
</dbReference>
<proteinExistence type="predicted"/>
<dbReference type="SMART" id="SM00398">
    <property type="entry name" value="HMG"/>
    <property type="match status" value="1"/>
</dbReference>
<dbReference type="Bgee" id="ENSLACG00000010699">
    <property type="expression patterns" value="Expressed in muscle tissue and 6 other cell types or tissues"/>
</dbReference>
<evidence type="ECO:0000313" key="7">
    <source>
        <dbReference type="Ensembl" id="ENSLACP00000012154.1"/>
    </source>
</evidence>
<keyword evidence="2 3" id="KW-0539">Nucleus</keyword>
<dbReference type="SUPFAM" id="SSF57667">
    <property type="entry name" value="beta-beta-alpha zinc fingers"/>
    <property type="match status" value="1"/>
</dbReference>
<dbReference type="SUPFAM" id="SSF47095">
    <property type="entry name" value="HMG-box"/>
    <property type="match status" value="1"/>
</dbReference>
<sequence length="353" mass="40957">MSVGTRLLQIHDLNAESQPLENILLEGQAEGKEQETEEPKKRKGGWPKGKKRKPPKEFEAPRAPTTGYVIFLNEQRIKLKAEYPDLPFTEITKMLATQWSQLSQEKKQTYISEAEKDKQRYIEELKAYQSSEAYQAFLKRRAVNKVKTLCGIESLDAELENEAAALSEMDGDENNDLYCRTCKQYFSSLHNKKEHLLGKQHLQNLTGEFEKETAELSKQQEVQEEEELDLGEEESDEEADKGELAQLCELNSDHHFVSLDLSFLQEFIFKQLKLREFEVSELKRSFEKAQEDHENFSKQLEDYKNQKLRLEADLANLKAYGGTLEAQLENLKMVPMLFQFHIQIMDNDVPVDL</sequence>
<evidence type="ECO:0000256" key="3">
    <source>
        <dbReference type="PROSITE-ProRule" id="PRU00267"/>
    </source>
</evidence>
<dbReference type="EMBL" id="AFYH01105437">
    <property type="status" value="NOT_ANNOTATED_CDS"/>
    <property type="molecule type" value="Genomic_DNA"/>
</dbReference>
<evidence type="ECO:0000259" key="6">
    <source>
        <dbReference type="PROSITE" id="PS50118"/>
    </source>
</evidence>
<evidence type="ECO:0000313" key="8">
    <source>
        <dbReference type="Proteomes" id="UP000008672"/>
    </source>
</evidence>
<dbReference type="InterPro" id="IPR009071">
    <property type="entry name" value="HMG_box_dom"/>
</dbReference>
<dbReference type="GO" id="GO:0005634">
    <property type="term" value="C:nucleus"/>
    <property type="evidence" value="ECO:0007669"/>
    <property type="project" value="UniProtKB-UniRule"/>
</dbReference>
<dbReference type="GeneID" id="102354709"/>
<dbReference type="EMBL" id="AFYH01105439">
    <property type="status" value="NOT_ANNOTATED_CDS"/>
    <property type="molecule type" value="Genomic_DNA"/>
</dbReference>
<dbReference type="AlphaFoldDB" id="H3AR83"/>
<dbReference type="EMBL" id="AFYH01105440">
    <property type="status" value="NOT_ANNOTATED_CDS"/>
    <property type="molecule type" value="Genomic_DNA"/>
</dbReference>
<dbReference type="InParanoid" id="H3AR83"/>
<evidence type="ECO:0000256" key="4">
    <source>
        <dbReference type="SAM" id="Coils"/>
    </source>
</evidence>
<feature type="region of interest" description="Disordered" evidence="5">
    <location>
        <begin position="25"/>
        <end position="61"/>
    </location>
</feature>
<dbReference type="PRINTS" id="PR00886">
    <property type="entry name" value="HIGHMOBLTY12"/>
</dbReference>
<dbReference type="EMBL" id="AFYH01105438">
    <property type="status" value="NOT_ANNOTATED_CDS"/>
    <property type="molecule type" value="Genomic_DNA"/>
</dbReference>
<dbReference type="HOGENOM" id="CLU_049505_0_0_1"/>
<feature type="region of interest" description="Disordered" evidence="5">
    <location>
        <begin position="213"/>
        <end position="241"/>
    </location>
</feature>
<dbReference type="PROSITE" id="PS50118">
    <property type="entry name" value="HMG_BOX_2"/>
    <property type="match status" value="1"/>
</dbReference>
<dbReference type="GO" id="GO:0003677">
    <property type="term" value="F:DNA binding"/>
    <property type="evidence" value="ECO:0007669"/>
    <property type="project" value="UniProtKB-UniRule"/>
</dbReference>
<dbReference type="PANTHER" id="PTHR46040:SF4">
    <property type="entry name" value="HMG BOX DOMAIN-CONTAINING PROTEIN"/>
    <property type="match status" value="1"/>
</dbReference>
<keyword evidence="8" id="KW-1185">Reference proteome</keyword>
<dbReference type="eggNOG" id="KOG0381">
    <property type="taxonomic scope" value="Eukaryota"/>
</dbReference>
<dbReference type="Pfam" id="PF00505">
    <property type="entry name" value="HMG_box"/>
    <property type="match status" value="1"/>
</dbReference>
<dbReference type="EMBL" id="AFYH01105442">
    <property type="status" value="NOT_ANNOTATED_CDS"/>
    <property type="molecule type" value="Genomic_DNA"/>
</dbReference>
<feature type="domain" description="HMG box" evidence="6">
    <location>
        <begin position="61"/>
        <end position="129"/>
    </location>
</feature>
<gene>
    <name evidence="7" type="primary">LOC102354709</name>
</gene>
<feature type="compositionally biased region" description="Acidic residues" evidence="5">
    <location>
        <begin position="222"/>
        <end position="240"/>
    </location>
</feature>
<dbReference type="OMA" id="HVMLANQ"/>
<dbReference type="EMBL" id="AFYH01105444">
    <property type="status" value="NOT_ANNOTATED_CDS"/>
    <property type="molecule type" value="Genomic_DNA"/>
</dbReference>
<feature type="compositionally biased region" description="Basic and acidic residues" evidence="5">
    <location>
        <begin position="29"/>
        <end position="40"/>
    </location>
</feature>
<dbReference type="GO" id="GO:0010468">
    <property type="term" value="P:regulation of gene expression"/>
    <property type="evidence" value="ECO:0007669"/>
    <property type="project" value="TreeGrafter"/>
</dbReference>
<keyword evidence="1 3" id="KW-0238">DNA-binding</keyword>
<dbReference type="InterPro" id="IPR036236">
    <property type="entry name" value="Znf_C2H2_sf"/>
</dbReference>
<feature type="DNA-binding region" description="HMG box" evidence="3">
    <location>
        <begin position="61"/>
        <end position="129"/>
    </location>
</feature>
<dbReference type="EMBL" id="AFYH01105441">
    <property type="status" value="NOT_ANNOTATED_CDS"/>
    <property type="molecule type" value="Genomic_DNA"/>
</dbReference>
<dbReference type="EMBL" id="AFYH01105443">
    <property type="status" value="NOT_ANNOTATED_CDS"/>
    <property type="molecule type" value="Genomic_DNA"/>
</dbReference>
<evidence type="ECO:0000256" key="2">
    <source>
        <dbReference type="ARBA" id="ARBA00023242"/>
    </source>
</evidence>
<feature type="coiled-coil region" evidence="4">
    <location>
        <begin position="279"/>
        <end position="320"/>
    </location>
</feature>
<feature type="coiled-coil region" evidence="4">
    <location>
        <begin position="111"/>
        <end position="172"/>
    </location>
</feature>
<dbReference type="Proteomes" id="UP000008672">
    <property type="component" value="Unassembled WGS sequence"/>
</dbReference>
<dbReference type="CDD" id="cd21980">
    <property type="entry name" value="HMG-box_HMG20"/>
    <property type="match status" value="1"/>
</dbReference>
<dbReference type="PANTHER" id="PTHR46040">
    <property type="entry name" value="HIGH MOBILITY GROUP PROTEIN 2"/>
    <property type="match status" value="1"/>
</dbReference>
<dbReference type="OrthoDB" id="3213154at2759"/>
<dbReference type="Ensembl" id="ENSLACT00000012246.1">
    <property type="protein sequence ID" value="ENSLACP00000012154.1"/>
    <property type="gene ID" value="ENSLACG00000010699.1"/>
</dbReference>
<reference evidence="7" key="2">
    <citation type="submission" date="2025-08" db="UniProtKB">
        <authorList>
            <consortium name="Ensembl"/>
        </authorList>
    </citation>
    <scope>IDENTIFICATION</scope>
</reference>
<dbReference type="Gene3D" id="3.30.160.60">
    <property type="entry name" value="Classic Zinc Finger"/>
    <property type="match status" value="1"/>
</dbReference>
<reference evidence="8" key="1">
    <citation type="submission" date="2011-08" db="EMBL/GenBank/DDBJ databases">
        <title>The draft genome of Latimeria chalumnae.</title>
        <authorList>
            <person name="Di Palma F."/>
            <person name="Alfoldi J."/>
            <person name="Johnson J."/>
            <person name="Berlin A."/>
            <person name="Gnerre S."/>
            <person name="Jaffe D."/>
            <person name="MacCallum I."/>
            <person name="Young S."/>
            <person name="Walker B.J."/>
            <person name="Lander E."/>
            <person name="Lindblad-Toh K."/>
        </authorList>
    </citation>
    <scope>NUCLEOTIDE SEQUENCE [LARGE SCALE GENOMIC DNA]</scope>
    <source>
        <strain evidence="8">Wild caught</strain>
    </source>
</reference>
<accession>H3AR83</accession>
<dbReference type="EMBL" id="AFYH01105436">
    <property type="status" value="NOT_ANNOTATED_CDS"/>
    <property type="molecule type" value="Genomic_DNA"/>
</dbReference>
<dbReference type="InterPro" id="IPR036910">
    <property type="entry name" value="HMG_box_dom_sf"/>
</dbReference>
<dbReference type="RefSeq" id="XP_005999901.1">
    <property type="nucleotide sequence ID" value="XM_005999839.3"/>
</dbReference>
<evidence type="ECO:0000256" key="1">
    <source>
        <dbReference type="ARBA" id="ARBA00023125"/>
    </source>
</evidence>
<dbReference type="GeneTree" id="ENSGT00940000166785"/>
<keyword evidence="4" id="KW-0175">Coiled coil</keyword>
<reference evidence="7" key="3">
    <citation type="submission" date="2025-09" db="UniProtKB">
        <authorList>
            <consortium name="Ensembl"/>
        </authorList>
    </citation>
    <scope>IDENTIFICATION</scope>
</reference>
<protein>
    <recommendedName>
        <fullName evidence="6">HMG box domain-containing protein</fullName>
    </recommendedName>
</protein>
<dbReference type="STRING" id="7897.ENSLACP00000012154"/>
<organism evidence="7 8">
    <name type="scientific">Latimeria chalumnae</name>
    <name type="common">Coelacanth</name>
    <dbReference type="NCBI Taxonomy" id="7897"/>
    <lineage>
        <taxon>Eukaryota</taxon>
        <taxon>Metazoa</taxon>
        <taxon>Chordata</taxon>
        <taxon>Craniata</taxon>
        <taxon>Vertebrata</taxon>
        <taxon>Euteleostomi</taxon>
        <taxon>Coelacanthiformes</taxon>
        <taxon>Coelacanthidae</taxon>
        <taxon>Latimeria</taxon>
    </lineage>
</organism>
<evidence type="ECO:0000256" key="5">
    <source>
        <dbReference type="SAM" id="MobiDB-lite"/>
    </source>
</evidence>
<name>H3AR83_LATCH</name>